<dbReference type="SUPFAM" id="SSF46689">
    <property type="entry name" value="Homeodomain-like"/>
    <property type="match status" value="1"/>
</dbReference>
<sequence length="382" mass="40814">MQERYRTACAAAFERCFDEALARLEGRLLDEVRAAQSRHATQAAAPPSDEPGQFTPDVLRVLHAAFDASDSVSRAERRELAGATGLTERQILTWKSEKLKRRREQFANQRQRRSKKRAAPYDVQHRRAPLTPASQRSSRQHPEQQRTVSASTSSSSLVEYDDAPVDIPVSSSPPRAPIAHPPPTFEWQLPVPPSLAQYTQQQQQPLVLPSLQLSAPTPIAASFAPPAPAPAPAPAYNPFESSSPGGWSPSSSTSSLSFGAPSATAAPSMDFFAPGSSLSSSPPSSLRTNPFLAPLAPVEVPSVVSVPGMGDAWMDETFYENLFASLGLDGSSAGLAAPQQLDFSRAGLDFGGMIGADGDGLTLSLEAVRAEEGMGGEMRFAF</sequence>
<dbReference type="GO" id="GO:0003677">
    <property type="term" value="F:DNA binding"/>
    <property type="evidence" value="ECO:0007669"/>
    <property type="project" value="UniProtKB-UniRule"/>
</dbReference>
<feature type="DNA-binding region" description="Homeobox" evidence="1">
    <location>
        <begin position="56"/>
        <end position="106"/>
    </location>
</feature>
<feature type="compositionally biased region" description="Pro residues" evidence="3">
    <location>
        <begin position="225"/>
        <end position="235"/>
    </location>
</feature>
<evidence type="ECO:0000259" key="4">
    <source>
        <dbReference type="PROSITE" id="PS50071"/>
    </source>
</evidence>
<evidence type="ECO:0000256" key="1">
    <source>
        <dbReference type="PROSITE-ProRule" id="PRU00108"/>
    </source>
</evidence>
<dbReference type="CDD" id="cd00086">
    <property type="entry name" value="homeodomain"/>
    <property type="match status" value="1"/>
</dbReference>
<evidence type="ECO:0000256" key="3">
    <source>
        <dbReference type="SAM" id="MobiDB-lite"/>
    </source>
</evidence>
<protein>
    <recommendedName>
        <fullName evidence="4">Homeobox domain-containing protein</fullName>
    </recommendedName>
</protein>
<reference evidence="5 6" key="1">
    <citation type="submission" date="2021-12" db="EMBL/GenBank/DDBJ databases">
        <title>High titer production of polyol ester of fatty acids by Rhodotorula paludigena BS15 towards product separation-free biomass refinery.</title>
        <authorList>
            <person name="Mano J."/>
            <person name="Ono H."/>
            <person name="Tanaka T."/>
            <person name="Naito K."/>
            <person name="Sushida H."/>
            <person name="Ike M."/>
            <person name="Tokuyasu K."/>
            <person name="Kitaoka M."/>
        </authorList>
    </citation>
    <scope>NUCLEOTIDE SEQUENCE [LARGE SCALE GENOMIC DNA]</scope>
    <source>
        <strain evidence="5 6">BS15</strain>
    </source>
</reference>
<organism evidence="5 6">
    <name type="scientific">Rhodotorula paludigena</name>
    <dbReference type="NCBI Taxonomy" id="86838"/>
    <lineage>
        <taxon>Eukaryota</taxon>
        <taxon>Fungi</taxon>
        <taxon>Dikarya</taxon>
        <taxon>Basidiomycota</taxon>
        <taxon>Pucciniomycotina</taxon>
        <taxon>Microbotryomycetes</taxon>
        <taxon>Sporidiobolales</taxon>
        <taxon>Sporidiobolaceae</taxon>
        <taxon>Rhodotorula</taxon>
    </lineage>
</organism>
<feature type="region of interest" description="Disordered" evidence="3">
    <location>
        <begin position="101"/>
        <end position="185"/>
    </location>
</feature>
<dbReference type="SMART" id="SM00389">
    <property type="entry name" value="HOX"/>
    <property type="match status" value="1"/>
</dbReference>
<dbReference type="Pfam" id="PF00046">
    <property type="entry name" value="Homeodomain"/>
    <property type="match status" value="1"/>
</dbReference>
<keyword evidence="6" id="KW-1185">Reference proteome</keyword>
<feature type="compositionally biased region" description="Low complexity" evidence="3">
    <location>
        <begin position="236"/>
        <end position="259"/>
    </location>
</feature>
<dbReference type="Proteomes" id="UP001342314">
    <property type="component" value="Unassembled WGS sequence"/>
</dbReference>
<proteinExistence type="predicted"/>
<name>A0AAV5GH37_9BASI</name>
<evidence type="ECO:0000256" key="2">
    <source>
        <dbReference type="RuleBase" id="RU000682"/>
    </source>
</evidence>
<dbReference type="Gene3D" id="1.10.10.60">
    <property type="entry name" value="Homeodomain-like"/>
    <property type="match status" value="1"/>
</dbReference>
<feature type="compositionally biased region" description="Pro residues" evidence="3">
    <location>
        <begin position="174"/>
        <end position="184"/>
    </location>
</feature>
<feature type="domain" description="Homeobox" evidence="4">
    <location>
        <begin position="54"/>
        <end position="105"/>
    </location>
</feature>
<keyword evidence="1 2" id="KW-0238">DNA-binding</keyword>
<dbReference type="InterPro" id="IPR001356">
    <property type="entry name" value="HD"/>
</dbReference>
<keyword evidence="1 2" id="KW-0539">Nucleus</keyword>
<accession>A0AAV5GH37</accession>
<keyword evidence="1 2" id="KW-0371">Homeobox</keyword>
<dbReference type="PROSITE" id="PS50071">
    <property type="entry name" value="HOMEOBOX_2"/>
    <property type="match status" value="1"/>
</dbReference>
<comment type="subcellular location">
    <subcellularLocation>
        <location evidence="1 2">Nucleus</location>
    </subcellularLocation>
</comment>
<dbReference type="AlphaFoldDB" id="A0AAV5GH37"/>
<evidence type="ECO:0000313" key="5">
    <source>
        <dbReference type="EMBL" id="GJN89538.1"/>
    </source>
</evidence>
<comment type="caution">
    <text evidence="5">The sequence shown here is derived from an EMBL/GenBank/DDBJ whole genome shotgun (WGS) entry which is preliminary data.</text>
</comment>
<dbReference type="EMBL" id="BQKY01000005">
    <property type="protein sequence ID" value="GJN89538.1"/>
    <property type="molecule type" value="Genomic_DNA"/>
</dbReference>
<dbReference type="InterPro" id="IPR009057">
    <property type="entry name" value="Homeodomain-like_sf"/>
</dbReference>
<gene>
    <name evidence="5" type="ORF">Rhopal_002525-T1</name>
</gene>
<dbReference type="GO" id="GO:0005634">
    <property type="term" value="C:nucleus"/>
    <property type="evidence" value="ECO:0007669"/>
    <property type="project" value="UniProtKB-SubCell"/>
</dbReference>
<feature type="region of interest" description="Disordered" evidence="3">
    <location>
        <begin position="224"/>
        <end position="259"/>
    </location>
</feature>
<evidence type="ECO:0000313" key="6">
    <source>
        <dbReference type="Proteomes" id="UP001342314"/>
    </source>
</evidence>